<dbReference type="GO" id="GO:0003887">
    <property type="term" value="F:DNA-directed DNA polymerase activity"/>
    <property type="evidence" value="ECO:0007669"/>
    <property type="project" value="UniProtKB-EC"/>
</dbReference>
<dbReference type="GO" id="GO:0003684">
    <property type="term" value="F:damaged DNA binding"/>
    <property type="evidence" value="ECO:0007669"/>
    <property type="project" value="InterPro"/>
</dbReference>
<dbReference type="SUPFAM" id="SSF100879">
    <property type="entry name" value="Lesion bypass DNA polymerase (Y-family), little finger domain"/>
    <property type="match status" value="1"/>
</dbReference>
<evidence type="ECO:0000313" key="2">
    <source>
        <dbReference type="EMBL" id="MPM42444.1"/>
    </source>
</evidence>
<dbReference type="InterPro" id="IPR036775">
    <property type="entry name" value="DNA_pol_Y-fam_lit_finger_sf"/>
</dbReference>
<accession>A0A644ZXY9</accession>
<dbReference type="Gene3D" id="3.30.1490.100">
    <property type="entry name" value="DNA polymerase, Y-family, little finger domain"/>
    <property type="match status" value="1"/>
</dbReference>
<dbReference type="EMBL" id="VSSQ01009734">
    <property type="protein sequence ID" value="MPM42444.1"/>
    <property type="molecule type" value="Genomic_DNA"/>
</dbReference>
<name>A0A644ZXY9_9ZZZZ</name>
<proteinExistence type="predicted"/>
<dbReference type="EC" id="2.7.7.7" evidence="2"/>
<keyword evidence="2" id="KW-0808">Transferase</keyword>
<dbReference type="GO" id="GO:0006281">
    <property type="term" value="P:DNA repair"/>
    <property type="evidence" value="ECO:0007669"/>
    <property type="project" value="InterPro"/>
</dbReference>
<gene>
    <name evidence="2" type="primary">dinB_31</name>
    <name evidence="2" type="ORF">SDC9_89109</name>
</gene>
<dbReference type="AlphaFoldDB" id="A0A644ZXY9"/>
<dbReference type="InterPro" id="IPR017961">
    <property type="entry name" value="DNA_pol_Y-fam_little_finger"/>
</dbReference>
<keyword evidence="2" id="KW-0548">Nucleotidyltransferase</keyword>
<feature type="domain" description="DNA polymerase Y-family little finger" evidence="1">
    <location>
        <begin position="3"/>
        <end position="78"/>
    </location>
</feature>
<protein>
    <submittedName>
        <fullName evidence="2">DNA polymerase IV</fullName>
        <ecNumber evidence="2">2.7.7.7</ecNumber>
    </submittedName>
</protein>
<dbReference type="Pfam" id="PF11799">
    <property type="entry name" value="IMS_C"/>
    <property type="match status" value="1"/>
</dbReference>
<sequence>MSARKYKKKGHTVQIVIKYSDFKSITRQMSVPPTCLVKDIYTAGVHLLKANWNRNPVRLLGISLSGFDKNHESKQISLFELPKSDNEMTSNNKIDSLENAIHNIRQKYGSSIIKPGTLMDLDNNRKL</sequence>
<organism evidence="2">
    <name type="scientific">bioreactor metagenome</name>
    <dbReference type="NCBI Taxonomy" id="1076179"/>
    <lineage>
        <taxon>unclassified sequences</taxon>
        <taxon>metagenomes</taxon>
        <taxon>ecological metagenomes</taxon>
    </lineage>
</organism>
<evidence type="ECO:0000259" key="1">
    <source>
        <dbReference type="Pfam" id="PF11799"/>
    </source>
</evidence>
<comment type="caution">
    <text evidence="2">The sequence shown here is derived from an EMBL/GenBank/DDBJ whole genome shotgun (WGS) entry which is preliminary data.</text>
</comment>
<reference evidence="2" key="1">
    <citation type="submission" date="2019-08" db="EMBL/GenBank/DDBJ databases">
        <authorList>
            <person name="Kucharzyk K."/>
            <person name="Murdoch R.W."/>
            <person name="Higgins S."/>
            <person name="Loffler F."/>
        </authorList>
    </citation>
    <scope>NUCLEOTIDE SEQUENCE</scope>
</reference>